<dbReference type="PANTHER" id="PTHR33447">
    <property type="entry name" value="GLUTATHIONE GAMMA-GLUTAMYLCYSTEINYLTRANSFERASE"/>
    <property type="match status" value="1"/>
</dbReference>
<dbReference type="PANTHER" id="PTHR33447:SF2">
    <property type="entry name" value="GLUTATHIONE GAMMA-GLUTAMYLCYSTEINYLTRANSFERASE"/>
    <property type="match status" value="1"/>
</dbReference>
<comment type="caution">
    <text evidence="6">The sequence shown here is derived from an EMBL/GenBank/DDBJ whole genome shotgun (WGS) entry which is preliminary data.</text>
</comment>
<sequence>MPFASSLSCRSRRSCTSHRSRLPCSRDRIVIVVGVARRQSHSPPKLLPLASPSSGSPFIFCDAVTVARPSVVLPLAWPEPGTAILLQLTIDAQSLSTKIGVSVDDLALLSLLDTMAEMRIEGMAMKVPMTRLRKQVATRLNQNTFAMLTTFNEVDVCLNLTMPSTHSALESHVISVDFLGQMNGYCKRPFPSSPGLELHSPGQKLFHEAIQNGTMECFLKLISYFQTQSEPTLSMVLNALAIDHCRRWKGSWRWFDESMLDLDCCVPLENVRARGISFRELVCLAQSVGAKVEACRASSSNIEEFHMLLSVLLLRTATSSCHTTEKLLKRYYEGKDMALIFDVARFKHSCRWVPLEALWKGMSCVVDTIGQTRGFMVLSRPHKETSMHDTLVLKKFGIEKFDPMNEPFESYSHDAVCQIQILPTVLKAAYMLYDRVIRLTEVDVTQAVQDEE</sequence>
<dbReference type="Pfam" id="PF01025">
    <property type="entry name" value="GrpE"/>
    <property type="match status" value="1"/>
</dbReference>
<keyword evidence="4" id="KW-0479">Metal-binding</keyword>
<dbReference type="InterPro" id="IPR000740">
    <property type="entry name" value="GrpE"/>
</dbReference>
<keyword evidence="3" id="KW-0808">Transferase</keyword>
<dbReference type="InterPro" id="IPR007719">
    <property type="entry name" value="PCS_N"/>
</dbReference>
<dbReference type="InterPro" id="IPR038156">
    <property type="entry name" value="PCS_N_sf"/>
</dbReference>
<dbReference type="EC" id="2.3.2.15" evidence="1"/>
<dbReference type="InterPro" id="IPR040409">
    <property type="entry name" value="PCS-like"/>
</dbReference>
<proteinExistence type="predicted"/>
<evidence type="ECO:0000259" key="5">
    <source>
        <dbReference type="PROSITE" id="PS51443"/>
    </source>
</evidence>
<dbReference type="Gene3D" id="3.90.70.30">
    <property type="entry name" value="Phytochelatin synthase, N-terminal domain"/>
    <property type="match status" value="1"/>
</dbReference>
<protein>
    <recommendedName>
        <fullName evidence="1">glutathione gamma-glutamylcysteinyltransferase</fullName>
        <ecNumber evidence="1">2.3.2.15</ecNumber>
    </recommendedName>
</protein>
<keyword evidence="7" id="KW-1185">Reference proteome</keyword>
<dbReference type="GO" id="GO:0016756">
    <property type="term" value="F:glutathione gamma-glutamylcysteinyltransferase activity"/>
    <property type="evidence" value="ECO:0007669"/>
    <property type="project" value="UniProtKB-EC"/>
</dbReference>
<dbReference type="Pfam" id="PF05023">
    <property type="entry name" value="Phytochelatin"/>
    <property type="match status" value="2"/>
</dbReference>
<reference evidence="6 7" key="1">
    <citation type="submission" date="2024-08" db="EMBL/GenBank/DDBJ databases">
        <title>Insights into the chromosomal genome structure of Flemingia macrophylla.</title>
        <authorList>
            <person name="Ding Y."/>
            <person name="Zhao Y."/>
            <person name="Bi W."/>
            <person name="Wu M."/>
            <person name="Zhao G."/>
            <person name="Gong Y."/>
            <person name="Li W."/>
            <person name="Zhang P."/>
        </authorList>
    </citation>
    <scope>NUCLEOTIDE SEQUENCE [LARGE SCALE GENOMIC DNA]</scope>
    <source>
        <strain evidence="6">DYQJB</strain>
        <tissue evidence="6">Leaf</tissue>
    </source>
</reference>
<feature type="domain" description="Peptidase C83" evidence="5">
    <location>
        <begin position="180"/>
        <end position="383"/>
    </location>
</feature>
<gene>
    <name evidence="6" type="ORF">Fmac_011727</name>
</gene>
<evidence type="ECO:0000313" key="7">
    <source>
        <dbReference type="Proteomes" id="UP001603857"/>
    </source>
</evidence>
<organism evidence="6 7">
    <name type="scientific">Flemingia macrophylla</name>
    <dbReference type="NCBI Taxonomy" id="520843"/>
    <lineage>
        <taxon>Eukaryota</taxon>
        <taxon>Viridiplantae</taxon>
        <taxon>Streptophyta</taxon>
        <taxon>Embryophyta</taxon>
        <taxon>Tracheophyta</taxon>
        <taxon>Spermatophyta</taxon>
        <taxon>Magnoliopsida</taxon>
        <taxon>eudicotyledons</taxon>
        <taxon>Gunneridae</taxon>
        <taxon>Pentapetalae</taxon>
        <taxon>rosids</taxon>
        <taxon>fabids</taxon>
        <taxon>Fabales</taxon>
        <taxon>Fabaceae</taxon>
        <taxon>Papilionoideae</taxon>
        <taxon>50 kb inversion clade</taxon>
        <taxon>NPAAA clade</taxon>
        <taxon>indigoferoid/millettioid clade</taxon>
        <taxon>Phaseoleae</taxon>
        <taxon>Flemingia</taxon>
    </lineage>
</organism>
<evidence type="ECO:0000256" key="4">
    <source>
        <dbReference type="ARBA" id="ARBA00022723"/>
    </source>
</evidence>
<dbReference type="SUPFAM" id="SSF54001">
    <property type="entry name" value="Cysteine proteinases"/>
    <property type="match status" value="1"/>
</dbReference>
<dbReference type="PROSITE" id="PS51443">
    <property type="entry name" value="PCS"/>
    <property type="match status" value="1"/>
</dbReference>
<evidence type="ECO:0000313" key="6">
    <source>
        <dbReference type="EMBL" id="KAL2337281.1"/>
    </source>
</evidence>
<dbReference type="GO" id="GO:0046872">
    <property type="term" value="F:metal ion binding"/>
    <property type="evidence" value="ECO:0007669"/>
    <property type="project" value="UniProtKB-KW"/>
</dbReference>
<dbReference type="Proteomes" id="UP001603857">
    <property type="component" value="Unassembled WGS sequence"/>
</dbReference>
<dbReference type="InterPro" id="IPR038765">
    <property type="entry name" value="Papain-like_cys_pep_sf"/>
</dbReference>
<dbReference type="EMBL" id="JBGMDY010000004">
    <property type="protein sequence ID" value="KAL2337281.1"/>
    <property type="molecule type" value="Genomic_DNA"/>
</dbReference>
<evidence type="ECO:0000256" key="3">
    <source>
        <dbReference type="ARBA" id="ARBA00022679"/>
    </source>
</evidence>
<evidence type="ECO:0000256" key="2">
    <source>
        <dbReference type="ARBA" id="ARBA00022539"/>
    </source>
</evidence>
<evidence type="ECO:0000256" key="1">
    <source>
        <dbReference type="ARBA" id="ARBA00012468"/>
    </source>
</evidence>
<accession>A0ABD1MNA1</accession>
<name>A0ABD1MNA1_9FABA</name>
<keyword evidence="2" id="KW-0104">Cadmium</keyword>
<dbReference type="AlphaFoldDB" id="A0ABD1MNA1"/>